<keyword evidence="3" id="KW-0804">Transcription</keyword>
<dbReference type="Proteomes" id="UP000239735">
    <property type="component" value="Unassembled WGS sequence"/>
</dbReference>
<dbReference type="CDD" id="cd07377">
    <property type="entry name" value="WHTH_GntR"/>
    <property type="match status" value="1"/>
</dbReference>
<gene>
    <name evidence="5" type="ORF">SBA5_250027</name>
</gene>
<evidence type="ECO:0000256" key="3">
    <source>
        <dbReference type="ARBA" id="ARBA00023163"/>
    </source>
</evidence>
<dbReference type="EMBL" id="OKRB01000081">
    <property type="protein sequence ID" value="SPE19797.1"/>
    <property type="molecule type" value="Genomic_DNA"/>
</dbReference>
<dbReference type="PANTHER" id="PTHR38445">
    <property type="entry name" value="HTH-TYPE TRANSCRIPTIONAL REPRESSOR YTRA"/>
    <property type="match status" value="1"/>
</dbReference>
<dbReference type="Gene3D" id="1.10.10.10">
    <property type="entry name" value="Winged helix-like DNA-binding domain superfamily/Winged helix DNA-binding domain"/>
    <property type="match status" value="1"/>
</dbReference>
<protein>
    <submittedName>
        <fullName evidence="5">Transcriptional regulator, GntR family</fullName>
    </submittedName>
</protein>
<keyword evidence="2" id="KW-0238">DNA-binding</keyword>
<dbReference type="PROSITE" id="PS50949">
    <property type="entry name" value="HTH_GNTR"/>
    <property type="match status" value="1"/>
</dbReference>
<reference evidence="6" key="1">
    <citation type="submission" date="2018-02" db="EMBL/GenBank/DDBJ databases">
        <authorList>
            <person name="Hausmann B."/>
        </authorList>
    </citation>
    <scope>NUCLEOTIDE SEQUENCE [LARGE SCALE GENOMIC DNA]</scope>
    <source>
        <strain evidence="6">Peat soil MAG SbA5</strain>
    </source>
</reference>
<sequence length="133" mass="15099">MTPLRFQLKAGEPIIDQVIFAAKKAFISGELLPGEPFPSVRALASDLKIHPNTAHKAIQYLIQDRWLEVRQGIGTVVARRPEPRRGDRKRLLQQEVEHIVVEAIRVELKLPELLEAIEEQWAKIEKPQEAALG</sequence>
<evidence type="ECO:0000256" key="2">
    <source>
        <dbReference type="ARBA" id="ARBA00023125"/>
    </source>
</evidence>
<dbReference type="InterPro" id="IPR036388">
    <property type="entry name" value="WH-like_DNA-bd_sf"/>
</dbReference>
<proteinExistence type="predicted"/>
<organism evidence="5 6">
    <name type="scientific">Candidatus Sulfuritelmatomonas gaucii</name>
    <dbReference type="NCBI Taxonomy" id="2043161"/>
    <lineage>
        <taxon>Bacteria</taxon>
        <taxon>Pseudomonadati</taxon>
        <taxon>Acidobacteriota</taxon>
        <taxon>Terriglobia</taxon>
        <taxon>Terriglobales</taxon>
        <taxon>Acidobacteriaceae</taxon>
        <taxon>Candidatus Sulfuritelmatomonas</taxon>
    </lineage>
</organism>
<dbReference type="AlphaFoldDB" id="A0A2N9L925"/>
<dbReference type="SUPFAM" id="SSF46785">
    <property type="entry name" value="Winged helix' DNA-binding domain"/>
    <property type="match status" value="1"/>
</dbReference>
<evidence type="ECO:0000313" key="6">
    <source>
        <dbReference type="Proteomes" id="UP000239735"/>
    </source>
</evidence>
<dbReference type="SMART" id="SM00345">
    <property type="entry name" value="HTH_GNTR"/>
    <property type="match status" value="1"/>
</dbReference>
<dbReference type="PANTHER" id="PTHR38445:SF7">
    <property type="entry name" value="GNTR-FAMILY TRANSCRIPTIONAL REGULATOR"/>
    <property type="match status" value="1"/>
</dbReference>
<feature type="domain" description="HTH gntR-type" evidence="4">
    <location>
        <begin position="12"/>
        <end position="80"/>
    </location>
</feature>
<dbReference type="GO" id="GO:0003700">
    <property type="term" value="F:DNA-binding transcription factor activity"/>
    <property type="evidence" value="ECO:0007669"/>
    <property type="project" value="InterPro"/>
</dbReference>
<keyword evidence="1" id="KW-0805">Transcription regulation</keyword>
<dbReference type="GO" id="GO:0003677">
    <property type="term" value="F:DNA binding"/>
    <property type="evidence" value="ECO:0007669"/>
    <property type="project" value="UniProtKB-KW"/>
</dbReference>
<evidence type="ECO:0000313" key="5">
    <source>
        <dbReference type="EMBL" id="SPE19797.1"/>
    </source>
</evidence>
<dbReference type="Pfam" id="PF00392">
    <property type="entry name" value="GntR"/>
    <property type="match status" value="1"/>
</dbReference>
<name>A0A2N9L925_9BACT</name>
<evidence type="ECO:0000256" key="1">
    <source>
        <dbReference type="ARBA" id="ARBA00023015"/>
    </source>
</evidence>
<dbReference type="InterPro" id="IPR000524">
    <property type="entry name" value="Tscrpt_reg_HTH_GntR"/>
</dbReference>
<evidence type="ECO:0000259" key="4">
    <source>
        <dbReference type="PROSITE" id="PS50949"/>
    </source>
</evidence>
<dbReference type="OrthoDB" id="163333at2"/>
<dbReference type="InterPro" id="IPR036390">
    <property type="entry name" value="WH_DNA-bd_sf"/>
</dbReference>
<accession>A0A2N9L925</accession>